<accession>A0A0F9IEC1</accession>
<feature type="non-terminal residue" evidence="1">
    <location>
        <position position="211"/>
    </location>
</feature>
<sequence>MTQDQALEILKNNKDELEGILSRFTRTSAGIHINRDDDARFREIVIEMRDLFNDEFVDNRNYTIPLANYFNNSISNFVRSPSYKGVENIKGLISAARARVERNPLALKSMQVTPGIEYSKNPGYLDVIVDRFHILARQIRQRHNSRNTLEIEDEYDVQDLFHSLLSLFYDDIRDEEWTPSYAGGASRVDFLLPEIETVVEVKKTRATLSTK</sequence>
<dbReference type="EMBL" id="LAZR01014321">
    <property type="protein sequence ID" value="KKM18019.1"/>
    <property type="molecule type" value="Genomic_DNA"/>
</dbReference>
<dbReference type="AlphaFoldDB" id="A0A0F9IEC1"/>
<gene>
    <name evidence="1" type="ORF">LCGC14_1669940</name>
</gene>
<organism evidence="1">
    <name type="scientific">marine sediment metagenome</name>
    <dbReference type="NCBI Taxonomy" id="412755"/>
    <lineage>
        <taxon>unclassified sequences</taxon>
        <taxon>metagenomes</taxon>
        <taxon>ecological metagenomes</taxon>
    </lineage>
</organism>
<proteinExistence type="predicted"/>
<comment type="caution">
    <text evidence="1">The sequence shown here is derived from an EMBL/GenBank/DDBJ whole genome shotgun (WGS) entry which is preliminary data.</text>
</comment>
<name>A0A0F9IEC1_9ZZZZ</name>
<reference evidence="1" key="1">
    <citation type="journal article" date="2015" name="Nature">
        <title>Complex archaea that bridge the gap between prokaryotes and eukaryotes.</title>
        <authorList>
            <person name="Spang A."/>
            <person name="Saw J.H."/>
            <person name="Jorgensen S.L."/>
            <person name="Zaremba-Niedzwiedzka K."/>
            <person name="Martijn J."/>
            <person name="Lind A.E."/>
            <person name="van Eijk R."/>
            <person name="Schleper C."/>
            <person name="Guy L."/>
            <person name="Ettema T.J."/>
        </authorList>
    </citation>
    <scope>NUCLEOTIDE SEQUENCE</scope>
</reference>
<dbReference type="Pfam" id="PF18742">
    <property type="entry name" value="DpnII-MboI"/>
    <property type="match status" value="1"/>
</dbReference>
<evidence type="ECO:0000313" key="1">
    <source>
        <dbReference type="EMBL" id="KKM18019.1"/>
    </source>
</evidence>
<protein>
    <submittedName>
        <fullName evidence="1">Uncharacterized protein</fullName>
    </submittedName>
</protein>